<gene>
    <name evidence="13" type="ORF">ACFP1F_10710</name>
</gene>
<keyword evidence="9" id="KW-0902">Two-component regulatory system</keyword>
<evidence type="ECO:0000256" key="10">
    <source>
        <dbReference type="ARBA" id="ARBA00023136"/>
    </source>
</evidence>
<feature type="transmembrane region" description="Helical" evidence="11">
    <location>
        <begin position="12"/>
        <end position="30"/>
    </location>
</feature>
<proteinExistence type="predicted"/>
<name>A0ABW1V0D1_9LACO</name>
<evidence type="ECO:0000313" key="14">
    <source>
        <dbReference type="Proteomes" id="UP001596186"/>
    </source>
</evidence>
<keyword evidence="8 11" id="KW-1133">Transmembrane helix</keyword>
<evidence type="ECO:0000256" key="8">
    <source>
        <dbReference type="ARBA" id="ARBA00022989"/>
    </source>
</evidence>
<keyword evidence="6 11" id="KW-0812">Transmembrane</keyword>
<reference evidence="14" key="1">
    <citation type="journal article" date="2019" name="Int. J. Syst. Evol. Microbiol.">
        <title>The Global Catalogue of Microorganisms (GCM) 10K type strain sequencing project: providing services to taxonomists for standard genome sequencing and annotation.</title>
        <authorList>
            <consortium name="The Broad Institute Genomics Platform"/>
            <consortium name="The Broad Institute Genome Sequencing Center for Infectious Disease"/>
            <person name="Wu L."/>
            <person name="Ma J."/>
        </authorList>
    </citation>
    <scope>NUCLEOTIDE SEQUENCE [LARGE SCALE GENOMIC DNA]</scope>
    <source>
        <strain evidence="14">CCM 8895</strain>
    </source>
</reference>
<evidence type="ECO:0000256" key="4">
    <source>
        <dbReference type="ARBA" id="ARBA00022475"/>
    </source>
</evidence>
<evidence type="ECO:0000256" key="11">
    <source>
        <dbReference type="SAM" id="Phobius"/>
    </source>
</evidence>
<protein>
    <recommendedName>
        <fullName evidence="3">histidine kinase</fullName>
        <ecNumber evidence="3">2.7.13.3</ecNumber>
    </recommendedName>
</protein>
<dbReference type="SMART" id="SM00387">
    <property type="entry name" value="HATPase_c"/>
    <property type="match status" value="1"/>
</dbReference>
<dbReference type="Proteomes" id="UP001596186">
    <property type="component" value="Unassembled WGS sequence"/>
</dbReference>
<dbReference type="InterPro" id="IPR036890">
    <property type="entry name" value="HATPase_C_sf"/>
</dbReference>
<dbReference type="Pfam" id="PF02518">
    <property type="entry name" value="HATPase_c"/>
    <property type="match status" value="1"/>
</dbReference>
<dbReference type="InterPro" id="IPR036097">
    <property type="entry name" value="HisK_dim/P_sf"/>
</dbReference>
<evidence type="ECO:0000313" key="13">
    <source>
        <dbReference type="EMBL" id="MFC6324210.1"/>
    </source>
</evidence>
<dbReference type="SUPFAM" id="SSF47384">
    <property type="entry name" value="Homodimeric domain of signal transducing histidine kinase"/>
    <property type="match status" value="1"/>
</dbReference>
<keyword evidence="7 13" id="KW-0418">Kinase</keyword>
<evidence type="ECO:0000256" key="7">
    <source>
        <dbReference type="ARBA" id="ARBA00022777"/>
    </source>
</evidence>
<dbReference type="PRINTS" id="PR00344">
    <property type="entry name" value="BCTRLSENSOR"/>
</dbReference>
<accession>A0ABW1V0D1</accession>
<dbReference type="PROSITE" id="PS50109">
    <property type="entry name" value="HIS_KIN"/>
    <property type="match status" value="1"/>
</dbReference>
<dbReference type="GO" id="GO:0004673">
    <property type="term" value="F:protein histidine kinase activity"/>
    <property type="evidence" value="ECO:0007669"/>
    <property type="project" value="UniProtKB-EC"/>
</dbReference>
<dbReference type="InterPro" id="IPR050351">
    <property type="entry name" value="BphY/WalK/GraS-like"/>
</dbReference>
<dbReference type="SUPFAM" id="SSF55874">
    <property type="entry name" value="ATPase domain of HSP90 chaperone/DNA topoisomerase II/histidine kinase"/>
    <property type="match status" value="1"/>
</dbReference>
<evidence type="ECO:0000259" key="12">
    <source>
        <dbReference type="PROSITE" id="PS50109"/>
    </source>
</evidence>
<dbReference type="PANTHER" id="PTHR45453">
    <property type="entry name" value="PHOSPHATE REGULON SENSOR PROTEIN PHOR"/>
    <property type="match status" value="1"/>
</dbReference>
<dbReference type="RefSeq" id="WP_125593460.1">
    <property type="nucleotide sequence ID" value="NZ_JBHSSN010000015.1"/>
</dbReference>
<keyword evidence="10 11" id="KW-0472">Membrane</keyword>
<evidence type="ECO:0000256" key="3">
    <source>
        <dbReference type="ARBA" id="ARBA00012438"/>
    </source>
</evidence>
<keyword evidence="4" id="KW-1003">Cell membrane</keyword>
<comment type="catalytic activity">
    <reaction evidence="1">
        <text>ATP + protein L-histidine = ADP + protein N-phospho-L-histidine.</text>
        <dbReference type="EC" id="2.7.13.3"/>
    </reaction>
</comment>
<sequence length="334" mass="38548">MTLNKYLRDHIGLILVILFGITFIEVIFYLDPQVHFQKGTLIYTWILAILISAISLVLSFNRKKEWYNILQNSDNDPSKELYGAKNNEEKFIQAKINDISLDYRKELTELHQSQKDQREYTESWVHDIKVPLAALKLSQDSNLDKELLDEEIDQIDYLVDQALYFARLTNFSNDYLIQEQDLNNIVKSSIRSNKRMFIAKRISIDLDISSEKVLTDEKWLSFILNQIIANSLKYTDQNGKISIFTTNKNDNVALHIKDNGIGIAEQDLSRVFNKGFTGNNGRTSGSKSTGMGLYLVKKMVDKLGHEIEINSQVDKGTEITIIFLDLPYYQRTQS</sequence>
<evidence type="ECO:0000256" key="2">
    <source>
        <dbReference type="ARBA" id="ARBA00004651"/>
    </source>
</evidence>
<evidence type="ECO:0000256" key="5">
    <source>
        <dbReference type="ARBA" id="ARBA00022679"/>
    </source>
</evidence>
<evidence type="ECO:0000256" key="6">
    <source>
        <dbReference type="ARBA" id="ARBA00022692"/>
    </source>
</evidence>
<comment type="subcellular location">
    <subcellularLocation>
        <location evidence="2">Cell membrane</location>
        <topology evidence="2">Multi-pass membrane protein</topology>
    </subcellularLocation>
</comment>
<dbReference type="InterPro" id="IPR003594">
    <property type="entry name" value="HATPase_dom"/>
</dbReference>
<keyword evidence="5 13" id="KW-0808">Transferase</keyword>
<evidence type="ECO:0000256" key="9">
    <source>
        <dbReference type="ARBA" id="ARBA00023012"/>
    </source>
</evidence>
<evidence type="ECO:0000256" key="1">
    <source>
        <dbReference type="ARBA" id="ARBA00000085"/>
    </source>
</evidence>
<dbReference type="InterPro" id="IPR004358">
    <property type="entry name" value="Sig_transdc_His_kin-like_C"/>
</dbReference>
<comment type="caution">
    <text evidence="13">The sequence shown here is derived from an EMBL/GenBank/DDBJ whole genome shotgun (WGS) entry which is preliminary data.</text>
</comment>
<dbReference type="EMBL" id="JBHSSN010000015">
    <property type="protein sequence ID" value="MFC6324210.1"/>
    <property type="molecule type" value="Genomic_DNA"/>
</dbReference>
<dbReference type="InterPro" id="IPR005467">
    <property type="entry name" value="His_kinase_dom"/>
</dbReference>
<feature type="transmembrane region" description="Helical" evidence="11">
    <location>
        <begin position="42"/>
        <end position="60"/>
    </location>
</feature>
<dbReference type="Gene3D" id="3.30.565.10">
    <property type="entry name" value="Histidine kinase-like ATPase, C-terminal domain"/>
    <property type="match status" value="1"/>
</dbReference>
<organism evidence="13 14">
    <name type="scientific">Companilactobacillus baiquanensis</name>
    <dbReference type="NCBI Taxonomy" id="2486005"/>
    <lineage>
        <taxon>Bacteria</taxon>
        <taxon>Bacillati</taxon>
        <taxon>Bacillota</taxon>
        <taxon>Bacilli</taxon>
        <taxon>Lactobacillales</taxon>
        <taxon>Lactobacillaceae</taxon>
        <taxon>Companilactobacillus</taxon>
    </lineage>
</organism>
<feature type="domain" description="Histidine kinase" evidence="12">
    <location>
        <begin position="123"/>
        <end position="327"/>
    </location>
</feature>
<dbReference type="EC" id="2.7.13.3" evidence="3"/>
<dbReference type="PANTHER" id="PTHR45453:SF2">
    <property type="entry name" value="HISTIDINE KINASE"/>
    <property type="match status" value="1"/>
</dbReference>
<keyword evidence="14" id="KW-1185">Reference proteome</keyword>